<evidence type="ECO:0000256" key="7">
    <source>
        <dbReference type="ARBA" id="ARBA00049120"/>
    </source>
</evidence>
<comment type="similarity">
    <text evidence="1">Belongs to the N(4)/N(6)-methyltransferase family. N(4) subfamily.</text>
</comment>
<evidence type="ECO:0000256" key="2">
    <source>
        <dbReference type="ARBA" id="ARBA00012185"/>
    </source>
</evidence>
<accession>A0A2T2WDA3</accession>
<evidence type="ECO:0000256" key="5">
    <source>
        <dbReference type="ARBA" id="ARBA00022691"/>
    </source>
</evidence>
<keyword evidence="4 9" id="KW-0808">Transferase</keyword>
<organism evidence="9 10">
    <name type="scientific">Sulfobacillus acidophilus</name>
    <dbReference type="NCBI Taxonomy" id="53633"/>
    <lineage>
        <taxon>Bacteria</taxon>
        <taxon>Bacillati</taxon>
        <taxon>Bacillota</taxon>
        <taxon>Clostridia</taxon>
        <taxon>Eubacteriales</taxon>
        <taxon>Clostridiales Family XVII. Incertae Sedis</taxon>
        <taxon>Sulfobacillus</taxon>
    </lineage>
</organism>
<dbReference type="GO" id="GO:0009307">
    <property type="term" value="P:DNA restriction-modification system"/>
    <property type="evidence" value="ECO:0007669"/>
    <property type="project" value="UniProtKB-KW"/>
</dbReference>
<dbReference type="GO" id="GO:0032259">
    <property type="term" value="P:methylation"/>
    <property type="evidence" value="ECO:0007669"/>
    <property type="project" value="UniProtKB-KW"/>
</dbReference>
<evidence type="ECO:0000256" key="1">
    <source>
        <dbReference type="ARBA" id="ARBA00010203"/>
    </source>
</evidence>
<evidence type="ECO:0000259" key="8">
    <source>
        <dbReference type="Pfam" id="PF01170"/>
    </source>
</evidence>
<dbReference type="PROSITE" id="PS00093">
    <property type="entry name" value="N4_MTASE"/>
    <property type="match status" value="1"/>
</dbReference>
<sequence length="427" mass="47053">MSTSRSSLLEESDNWDFRDADTKEGTHVIHSYPAMMIPQVARGLIAHLRALKPDAQTLLDPFCGAGTVLVEAARQGLAPWGNDLNPLALRIARVRTTPIDERALQIALAALQAAVTPLALAGWRGEIPTFEGRDFWFKPEVSRALAFVLEQIRAMTHPDDRALAEMAFSETVRLVSNTRNGEFKLYRMSAEKLSQFHPDVLGLFLQTLARYVAGLQAFDADLRKAAVPTQIVQGDTRLLEGVPDQYFDLMVTSPPYGDSRTTVAYGQFSRLSLEWLGLPPEEARTVDRRLLGGTAPPEPALEPIPSAAVQAGLDAIAAQHPDRAREVESFYRDLDRAVCAITRTLKPGALCAWVVANRTVKRVVLPTNTIIAELSAVRGYSFIEDLTRNIPNKRMPLANSPSNVSGDTGATMTQEHMVILRYDGSRR</sequence>
<keyword evidence="6" id="KW-0680">Restriction system</keyword>
<dbReference type="SUPFAM" id="SSF53335">
    <property type="entry name" value="S-adenosyl-L-methionine-dependent methyltransferases"/>
    <property type="match status" value="2"/>
</dbReference>
<dbReference type="EC" id="2.1.1.113" evidence="2"/>
<keyword evidence="5" id="KW-0949">S-adenosyl-L-methionine</keyword>
<evidence type="ECO:0000256" key="3">
    <source>
        <dbReference type="ARBA" id="ARBA00022603"/>
    </source>
</evidence>
<reference evidence="9 10" key="1">
    <citation type="journal article" date="2014" name="BMC Genomics">
        <title>Comparison of environmental and isolate Sulfobacillus genomes reveals diverse carbon, sulfur, nitrogen, and hydrogen metabolisms.</title>
        <authorList>
            <person name="Justice N.B."/>
            <person name="Norman A."/>
            <person name="Brown C.T."/>
            <person name="Singh A."/>
            <person name="Thomas B.C."/>
            <person name="Banfield J.F."/>
        </authorList>
    </citation>
    <scope>NUCLEOTIDE SEQUENCE [LARGE SCALE GENOMIC DNA]</scope>
    <source>
        <strain evidence="9">AMDSBA3</strain>
    </source>
</reference>
<evidence type="ECO:0000313" key="9">
    <source>
        <dbReference type="EMBL" id="PSR20216.1"/>
    </source>
</evidence>
<dbReference type="InterPro" id="IPR000241">
    <property type="entry name" value="RlmKL-like_Mtase"/>
</dbReference>
<proteinExistence type="inferred from homology"/>
<comment type="caution">
    <text evidence="9">The sequence shown here is derived from an EMBL/GenBank/DDBJ whole genome shotgun (WGS) entry which is preliminary data.</text>
</comment>
<dbReference type="InterPro" id="IPR017985">
    <property type="entry name" value="MeTrfase_CN4_CS"/>
</dbReference>
<dbReference type="Proteomes" id="UP000241848">
    <property type="component" value="Unassembled WGS sequence"/>
</dbReference>
<evidence type="ECO:0000256" key="4">
    <source>
        <dbReference type="ARBA" id="ARBA00022679"/>
    </source>
</evidence>
<dbReference type="GO" id="GO:0015667">
    <property type="term" value="F:site-specific DNA-methyltransferase (cytosine-N4-specific) activity"/>
    <property type="evidence" value="ECO:0007669"/>
    <property type="project" value="UniProtKB-EC"/>
</dbReference>
<name>A0A2T2WDA3_9FIRM</name>
<dbReference type="InterPro" id="IPR029063">
    <property type="entry name" value="SAM-dependent_MTases_sf"/>
</dbReference>
<keyword evidence="3 9" id="KW-0489">Methyltransferase</keyword>
<dbReference type="EMBL" id="PXYV01000076">
    <property type="protein sequence ID" value="PSR20216.1"/>
    <property type="molecule type" value="Genomic_DNA"/>
</dbReference>
<evidence type="ECO:0000256" key="6">
    <source>
        <dbReference type="ARBA" id="ARBA00022747"/>
    </source>
</evidence>
<dbReference type="AlphaFoldDB" id="A0A2T2WDA3"/>
<protein>
    <recommendedName>
        <fullName evidence="2">site-specific DNA-methyltransferase (cytosine-N(4)-specific)</fullName>
        <ecNumber evidence="2">2.1.1.113</ecNumber>
    </recommendedName>
</protein>
<comment type="catalytic activity">
    <reaction evidence="7">
        <text>a 2'-deoxycytidine in DNA + S-adenosyl-L-methionine = an N(4)-methyl-2'-deoxycytidine in DNA + S-adenosyl-L-homocysteine + H(+)</text>
        <dbReference type="Rhea" id="RHEA:16857"/>
        <dbReference type="Rhea" id="RHEA-COMP:11369"/>
        <dbReference type="Rhea" id="RHEA-COMP:13674"/>
        <dbReference type="ChEBI" id="CHEBI:15378"/>
        <dbReference type="ChEBI" id="CHEBI:57856"/>
        <dbReference type="ChEBI" id="CHEBI:59789"/>
        <dbReference type="ChEBI" id="CHEBI:85452"/>
        <dbReference type="ChEBI" id="CHEBI:137933"/>
        <dbReference type="EC" id="2.1.1.113"/>
    </reaction>
</comment>
<feature type="domain" description="Ribosomal RNA large subunit methyltransferase K/L-like methyltransferase" evidence="8">
    <location>
        <begin position="32"/>
        <end position="78"/>
    </location>
</feature>
<gene>
    <name evidence="9" type="ORF">C7B45_15910</name>
</gene>
<dbReference type="Pfam" id="PF01170">
    <property type="entry name" value="UPF0020"/>
    <property type="match status" value="1"/>
</dbReference>
<dbReference type="Gene3D" id="3.40.50.150">
    <property type="entry name" value="Vaccinia Virus protein VP39"/>
    <property type="match status" value="2"/>
</dbReference>
<dbReference type="GO" id="GO:0003677">
    <property type="term" value="F:DNA binding"/>
    <property type="evidence" value="ECO:0007669"/>
    <property type="project" value="InterPro"/>
</dbReference>
<evidence type="ECO:0000313" key="10">
    <source>
        <dbReference type="Proteomes" id="UP000241848"/>
    </source>
</evidence>